<organism evidence="4 5">
    <name type="scientific">Lampropedia aestuarii</name>
    <dbReference type="NCBI Taxonomy" id="2562762"/>
    <lineage>
        <taxon>Bacteria</taxon>
        <taxon>Pseudomonadati</taxon>
        <taxon>Pseudomonadota</taxon>
        <taxon>Betaproteobacteria</taxon>
        <taxon>Burkholderiales</taxon>
        <taxon>Comamonadaceae</taxon>
        <taxon>Lampropedia</taxon>
    </lineage>
</organism>
<protein>
    <submittedName>
        <fullName evidence="4">DUF3426 domain-containing protein</fullName>
    </submittedName>
</protein>
<evidence type="ECO:0000256" key="2">
    <source>
        <dbReference type="SAM" id="Phobius"/>
    </source>
</evidence>
<comment type="caution">
    <text evidence="4">The sequence shown here is derived from an EMBL/GenBank/DDBJ whole genome shotgun (WGS) entry which is preliminary data.</text>
</comment>
<feature type="compositionally biased region" description="Basic and acidic residues" evidence="1">
    <location>
        <begin position="214"/>
        <end position="228"/>
    </location>
</feature>
<dbReference type="EMBL" id="SSWX01000005">
    <property type="protein sequence ID" value="THJ34840.1"/>
    <property type="molecule type" value="Genomic_DNA"/>
</dbReference>
<dbReference type="Proteomes" id="UP000306236">
    <property type="component" value="Unassembled WGS sequence"/>
</dbReference>
<feature type="compositionally biased region" description="Basic and acidic residues" evidence="1">
    <location>
        <begin position="273"/>
        <end position="282"/>
    </location>
</feature>
<keyword evidence="5" id="KW-1185">Reference proteome</keyword>
<dbReference type="Pfam" id="PF11906">
    <property type="entry name" value="DUF3426"/>
    <property type="match status" value="1"/>
</dbReference>
<sequence>MTMTSSTSFITQCPRCATKFKVTQEQLSVSEGWVRCGRCQHIFDANNHLSEGPGSPAQTGAPPESAALPEPSTSAIESDKADTASAAPEQSAEPLSPYPADAQESAPRPSERWLKELSDTFSPTSPTAGLAIAAASAITAPASKAPGQPGANEHAEETPNEPGKATEGEPDGLATEIPGPAQTSSSSTSTPRSAADIPTEPSAPAAEPDQAESDSDKDSNISRFHDELTQWQNKQNPRPASEPQLPKSAAASAFTDGHASPVLTHASGTPAPERQHSQDKHPAPTGATTTESAASPTTTEAAVEPDTPEQAASTAAGASDAPETDEARAAREEEERLERYRAEFSETQELRFMREADQKAFWRRPIVRLCMAVLALLLLTLLAAQWAYVQRDSIAALSPQWKARMQQACTWANCRIVPLQSIDDLVLDGSTFQHVGGNRYILSWTLRNRSKRWIETPALSLSLRNEAGQTLVRRTITTADIAQSPPELPPAGAWKVEQHMELSDYAKAITGYQLQIFYPHAAP</sequence>
<keyword evidence="2" id="KW-0472">Membrane</keyword>
<feature type="compositionally biased region" description="Polar residues" evidence="1">
    <location>
        <begin position="229"/>
        <end position="238"/>
    </location>
</feature>
<feature type="region of interest" description="Disordered" evidence="1">
    <location>
        <begin position="140"/>
        <end position="336"/>
    </location>
</feature>
<dbReference type="Pfam" id="PF13719">
    <property type="entry name" value="Zn_ribbon_5"/>
    <property type="match status" value="1"/>
</dbReference>
<dbReference type="AlphaFoldDB" id="A0A4S5BQQ2"/>
<dbReference type="NCBIfam" id="TIGR02098">
    <property type="entry name" value="MJ0042_CXXC"/>
    <property type="match status" value="1"/>
</dbReference>
<dbReference type="RefSeq" id="WP_136405553.1">
    <property type="nucleotide sequence ID" value="NZ_SSWX01000005.1"/>
</dbReference>
<evidence type="ECO:0000256" key="1">
    <source>
        <dbReference type="SAM" id="MobiDB-lite"/>
    </source>
</evidence>
<feature type="compositionally biased region" description="Low complexity" evidence="1">
    <location>
        <begin position="283"/>
        <end position="302"/>
    </location>
</feature>
<feature type="compositionally biased region" description="Low complexity" evidence="1">
    <location>
        <begin position="61"/>
        <end position="75"/>
    </location>
</feature>
<proteinExistence type="predicted"/>
<gene>
    <name evidence="4" type="ORF">E8K88_04920</name>
</gene>
<accession>A0A4S5BQQ2</accession>
<feature type="compositionally biased region" description="Basic and acidic residues" evidence="1">
    <location>
        <begin position="109"/>
        <end position="118"/>
    </location>
</feature>
<feature type="domain" description="Zinc finger/thioredoxin putative" evidence="3">
    <location>
        <begin position="10"/>
        <end position="45"/>
    </location>
</feature>
<keyword evidence="2" id="KW-1133">Transmembrane helix</keyword>
<keyword evidence="2" id="KW-0812">Transmembrane</keyword>
<evidence type="ECO:0000313" key="4">
    <source>
        <dbReference type="EMBL" id="THJ34840.1"/>
    </source>
</evidence>
<feature type="region of interest" description="Disordered" evidence="1">
    <location>
        <begin position="47"/>
        <end position="128"/>
    </location>
</feature>
<evidence type="ECO:0000313" key="5">
    <source>
        <dbReference type="Proteomes" id="UP000306236"/>
    </source>
</evidence>
<feature type="transmembrane region" description="Helical" evidence="2">
    <location>
        <begin position="366"/>
        <end position="388"/>
    </location>
</feature>
<dbReference type="InterPro" id="IPR011723">
    <property type="entry name" value="Znf/thioredoxin_put"/>
</dbReference>
<feature type="compositionally biased region" description="Low complexity" evidence="1">
    <location>
        <begin position="311"/>
        <end position="321"/>
    </location>
</feature>
<reference evidence="4 5" key="1">
    <citation type="submission" date="2019-04" db="EMBL/GenBank/DDBJ databases">
        <title>Lampropedia sp YIM MLB12 draf genome.</title>
        <authorList>
            <person name="Wang Y.-X."/>
        </authorList>
    </citation>
    <scope>NUCLEOTIDE SEQUENCE [LARGE SCALE GENOMIC DNA]</scope>
    <source>
        <strain evidence="4 5">YIM MLB12</strain>
    </source>
</reference>
<dbReference type="OrthoDB" id="5294582at2"/>
<feature type="compositionally biased region" description="Basic and acidic residues" evidence="1">
    <location>
        <begin position="325"/>
        <end position="336"/>
    </location>
</feature>
<dbReference type="InterPro" id="IPR021834">
    <property type="entry name" value="DUF3426"/>
</dbReference>
<name>A0A4S5BQQ2_9BURK</name>
<evidence type="ECO:0000259" key="3">
    <source>
        <dbReference type="Pfam" id="PF13719"/>
    </source>
</evidence>